<evidence type="ECO:0000256" key="4">
    <source>
        <dbReference type="ARBA" id="ARBA00022679"/>
    </source>
</evidence>
<name>A0A316YFF0_9BASI</name>
<organism evidence="10 11">
    <name type="scientific">Acaromyces ingoldii</name>
    <dbReference type="NCBI Taxonomy" id="215250"/>
    <lineage>
        <taxon>Eukaryota</taxon>
        <taxon>Fungi</taxon>
        <taxon>Dikarya</taxon>
        <taxon>Basidiomycota</taxon>
        <taxon>Ustilaginomycotina</taxon>
        <taxon>Exobasidiomycetes</taxon>
        <taxon>Exobasidiales</taxon>
        <taxon>Cryptobasidiaceae</taxon>
        <taxon>Acaromyces</taxon>
    </lineage>
</organism>
<feature type="transmembrane region" description="Helical" evidence="8">
    <location>
        <begin position="49"/>
        <end position="68"/>
    </location>
</feature>
<keyword evidence="5 8" id="KW-0812">Transmembrane</keyword>
<dbReference type="InterPro" id="IPR032805">
    <property type="entry name" value="Wax_synthase_dom"/>
</dbReference>
<evidence type="ECO:0000313" key="10">
    <source>
        <dbReference type="EMBL" id="PWN87806.1"/>
    </source>
</evidence>
<reference evidence="10 11" key="1">
    <citation type="journal article" date="2018" name="Mol. Biol. Evol.">
        <title>Broad Genomic Sampling Reveals a Smut Pathogenic Ancestry of the Fungal Clade Ustilaginomycotina.</title>
        <authorList>
            <person name="Kijpornyongpan T."/>
            <person name="Mondo S.J."/>
            <person name="Barry K."/>
            <person name="Sandor L."/>
            <person name="Lee J."/>
            <person name="Lipzen A."/>
            <person name="Pangilinan J."/>
            <person name="LaButti K."/>
            <person name="Hainaut M."/>
            <person name="Henrissat B."/>
            <person name="Grigoriev I.V."/>
            <person name="Spatafora J.W."/>
            <person name="Aime M.C."/>
        </authorList>
    </citation>
    <scope>NUCLEOTIDE SEQUENCE [LARGE SCALE GENOMIC DNA]</scope>
    <source>
        <strain evidence="10 11">MCA 4198</strain>
    </source>
</reference>
<evidence type="ECO:0000313" key="11">
    <source>
        <dbReference type="Proteomes" id="UP000245768"/>
    </source>
</evidence>
<keyword evidence="4" id="KW-0808">Transferase</keyword>
<dbReference type="OrthoDB" id="1077582at2759"/>
<dbReference type="GO" id="GO:0016020">
    <property type="term" value="C:membrane"/>
    <property type="evidence" value="ECO:0007669"/>
    <property type="project" value="UniProtKB-SubCell"/>
</dbReference>
<dbReference type="Proteomes" id="UP000245768">
    <property type="component" value="Unassembled WGS sequence"/>
</dbReference>
<evidence type="ECO:0000259" key="9">
    <source>
        <dbReference type="Pfam" id="PF13813"/>
    </source>
</evidence>
<dbReference type="GeneID" id="37040190"/>
<dbReference type="Pfam" id="PF13813">
    <property type="entry name" value="MBOAT_2"/>
    <property type="match status" value="1"/>
</dbReference>
<feature type="transmembrane region" description="Helical" evidence="8">
    <location>
        <begin position="416"/>
        <end position="437"/>
    </location>
</feature>
<comment type="pathway">
    <text evidence="2">Secondary metabolite biosynthesis.</text>
</comment>
<dbReference type="STRING" id="215250.A0A316YFF0"/>
<evidence type="ECO:0000256" key="2">
    <source>
        <dbReference type="ARBA" id="ARBA00005179"/>
    </source>
</evidence>
<gene>
    <name evidence="10" type="ORF">FA10DRAFT_176561</name>
</gene>
<dbReference type="EMBL" id="KZ819639">
    <property type="protein sequence ID" value="PWN87806.1"/>
    <property type="molecule type" value="Genomic_DNA"/>
</dbReference>
<feature type="transmembrane region" description="Helical" evidence="8">
    <location>
        <begin position="88"/>
        <end position="109"/>
    </location>
</feature>
<comment type="similarity">
    <text evidence="3">Belongs to the wax synthase family.</text>
</comment>
<dbReference type="RefSeq" id="XP_025375004.1">
    <property type="nucleotide sequence ID" value="XM_025518274.1"/>
</dbReference>
<protein>
    <recommendedName>
        <fullName evidence="9">Wax synthase domain-containing protein</fullName>
    </recommendedName>
</protein>
<dbReference type="PANTHER" id="PTHR31595:SF57">
    <property type="entry name" value="OS04G0481900 PROTEIN"/>
    <property type="match status" value="1"/>
</dbReference>
<feature type="transmembrane region" description="Helical" evidence="8">
    <location>
        <begin position="449"/>
        <end position="475"/>
    </location>
</feature>
<evidence type="ECO:0000256" key="1">
    <source>
        <dbReference type="ARBA" id="ARBA00004141"/>
    </source>
</evidence>
<feature type="transmembrane region" description="Helical" evidence="8">
    <location>
        <begin position="339"/>
        <end position="363"/>
    </location>
</feature>
<keyword evidence="11" id="KW-1185">Reference proteome</keyword>
<evidence type="ECO:0000256" key="6">
    <source>
        <dbReference type="ARBA" id="ARBA00022989"/>
    </source>
</evidence>
<evidence type="ECO:0000256" key="3">
    <source>
        <dbReference type="ARBA" id="ARBA00007282"/>
    </source>
</evidence>
<keyword evidence="7 8" id="KW-0472">Membrane</keyword>
<feature type="domain" description="Wax synthase" evidence="9">
    <location>
        <begin position="365"/>
        <end position="438"/>
    </location>
</feature>
<evidence type="ECO:0000256" key="7">
    <source>
        <dbReference type="ARBA" id="ARBA00023136"/>
    </source>
</evidence>
<dbReference type="AlphaFoldDB" id="A0A316YFF0"/>
<accession>A0A316YFF0</accession>
<keyword evidence="6 8" id="KW-1133">Transmembrane helix</keyword>
<evidence type="ECO:0000256" key="8">
    <source>
        <dbReference type="SAM" id="Phobius"/>
    </source>
</evidence>
<comment type="subcellular location">
    <subcellularLocation>
        <location evidence="1">Membrane</location>
        <topology evidence="1">Multi-pass membrane protein</topology>
    </subcellularLocation>
</comment>
<dbReference type="InterPro" id="IPR044851">
    <property type="entry name" value="Wax_synthase"/>
</dbReference>
<dbReference type="GO" id="GO:0008374">
    <property type="term" value="F:O-acyltransferase activity"/>
    <property type="evidence" value="ECO:0007669"/>
    <property type="project" value="InterPro"/>
</dbReference>
<dbReference type="GO" id="GO:0006629">
    <property type="term" value="P:lipid metabolic process"/>
    <property type="evidence" value="ECO:0007669"/>
    <property type="project" value="InterPro"/>
</dbReference>
<dbReference type="InParanoid" id="A0A316YFF0"/>
<feature type="transmembrane region" description="Helical" evidence="8">
    <location>
        <begin position="311"/>
        <end position="333"/>
    </location>
</feature>
<evidence type="ECO:0000256" key="5">
    <source>
        <dbReference type="ARBA" id="ARBA00022692"/>
    </source>
</evidence>
<proteinExistence type="inferred from homology"/>
<sequence>MRSSFAVLAAVALALVASRARLITAYSALPRFLLPALDLDFLDHPWQSLRILVQVQLTEFVFSLLILVPLLSESTTDKAASHYRWRPILLLLATIYTVFFFVPTSSLAIRPTDPRSYLPQRMLQVLPSALQEFLPHIVLARRLNYIWPFTRFLAVLHMYMWATQPRNTYLPSPVKYDVEFRLHGLECRPMRLNSKTRPNKATGCQDEVQMYPRSTLSLAFELYWQRRNVALSQHGPPASPAGLTAVALNEHVKRQSTQADILQIKREAVFNLASKVFGHLVFIDFLDSIAGTESWGKFGPGGQGTDAYRDWWFGLGPWLIGMSTITLAMATAVRSLSMLYVVLTLVAVLVTPSTNTIFVLANWSPTWLNRPYMATTTGALWSKHWHSNLRPILVSLAHKPAHDLASVWYPRLGRPAALLASFFLSGMIHEIGFYPSARFVEVRDQRKTVGFGAGGFGATRFFLWSAVAIIAETWFKENKVERRLARLLYGSKDVELLIEKPWMRQTVARLWTGTFLLITFRSFADVGCPTFYLSSVTIWLTLFDARCTLLLQVWMYHGACQGAWSFRWFARLFRKLVSLHHGAPHGETSAPEAAFNAAAA</sequence>
<dbReference type="PANTHER" id="PTHR31595">
    <property type="entry name" value="LONG-CHAIN-ALCOHOL O-FATTY-ACYLTRANSFERASE 3-RELATED"/>
    <property type="match status" value="1"/>
</dbReference>